<comment type="caution">
    <text evidence="1">The sequence shown here is derived from an EMBL/GenBank/DDBJ whole genome shotgun (WGS) entry which is preliminary data.</text>
</comment>
<gene>
    <name evidence="1" type="ORF">NQ176_g1547</name>
</gene>
<name>A0ACC1NTF5_9HYPO</name>
<protein>
    <submittedName>
        <fullName evidence="1">Uncharacterized protein</fullName>
    </submittedName>
</protein>
<keyword evidence="2" id="KW-1185">Reference proteome</keyword>
<dbReference type="EMBL" id="JANJQO010000089">
    <property type="protein sequence ID" value="KAJ2982204.1"/>
    <property type="molecule type" value="Genomic_DNA"/>
</dbReference>
<reference evidence="1" key="1">
    <citation type="submission" date="2022-08" db="EMBL/GenBank/DDBJ databases">
        <title>Genome Sequence of Lecanicillium fungicola.</title>
        <authorList>
            <person name="Buettner E."/>
        </authorList>
    </citation>
    <scope>NUCLEOTIDE SEQUENCE</scope>
    <source>
        <strain evidence="1">Babe33</strain>
    </source>
</reference>
<evidence type="ECO:0000313" key="1">
    <source>
        <dbReference type="EMBL" id="KAJ2982204.1"/>
    </source>
</evidence>
<organism evidence="1 2">
    <name type="scientific">Zarea fungicola</name>
    <dbReference type="NCBI Taxonomy" id="93591"/>
    <lineage>
        <taxon>Eukaryota</taxon>
        <taxon>Fungi</taxon>
        <taxon>Dikarya</taxon>
        <taxon>Ascomycota</taxon>
        <taxon>Pezizomycotina</taxon>
        <taxon>Sordariomycetes</taxon>
        <taxon>Hypocreomycetidae</taxon>
        <taxon>Hypocreales</taxon>
        <taxon>Cordycipitaceae</taxon>
        <taxon>Zarea</taxon>
    </lineage>
</organism>
<dbReference type="Proteomes" id="UP001143910">
    <property type="component" value="Unassembled WGS sequence"/>
</dbReference>
<sequence>MATANFKVIIVGGGPVGLVAANALLLAGIDFIVLESRDSVVVDEGAELKHRKSLTLDGYEFDNTAPFVYMKENHGIAPHAFNRTELVKCLYESIPENSREKVITSKKVMDIISNEDGVKVTCADGTTYNGSIVLGADGVHSKTRRLMRKLAMECNPNREWDPEYPYTATYRCMWCSFPRTSVPGDTVETQHQDRSVMYLTGRDLAWIFAYEKLPNATNKPARYTERDIKQFADDFADFPVNDTLKVKDVFRKSITTGISNLEEGVVQNWSWGRIVLAGDACHKFTPNAGFGFQNGIQDVAALCNRLREATAGAPNGIPAMATLSAVFKSYQTYRSKALEGDATLSAFTTRIHAWANKLYFITARYIISLRLWHYVMVKHVAAWNIKKSLVLDYVAAEEPCVGEVNWENKMNSSSDVC</sequence>
<accession>A0ACC1NTF5</accession>
<evidence type="ECO:0000313" key="2">
    <source>
        <dbReference type="Proteomes" id="UP001143910"/>
    </source>
</evidence>
<proteinExistence type="predicted"/>